<name>F6CRT6_MARPP</name>
<sequence>MKTLTKAALTLLTATVMTSAFAGSDDNYSDRIQSTKAGIEALSNTLENMGATVDASVDLNGAYTPSQKEAVYTEVYSNLQDQFDALHAQSAE</sequence>
<dbReference type="OrthoDB" id="6106686at2"/>
<keyword evidence="3" id="KW-1185">Reference proteome</keyword>
<organism evidence="2 3">
    <name type="scientific">Marinomonas posidonica (strain CECT 7376 / NCIMB 14433 / IVIA-Po-181)</name>
    <dbReference type="NCBI Taxonomy" id="491952"/>
    <lineage>
        <taxon>Bacteria</taxon>
        <taxon>Pseudomonadati</taxon>
        <taxon>Pseudomonadota</taxon>
        <taxon>Gammaproteobacteria</taxon>
        <taxon>Oceanospirillales</taxon>
        <taxon>Oceanospirillaceae</taxon>
        <taxon>Marinomonas</taxon>
    </lineage>
</organism>
<dbReference type="HOGENOM" id="CLU_186038_0_0_6"/>
<evidence type="ECO:0000256" key="1">
    <source>
        <dbReference type="SAM" id="SignalP"/>
    </source>
</evidence>
<proteinExistence type="predicted"/>
<dbReference type="KEGG" id="mpc:Mar181_1901"/>
<evidence type="ECO:0000313" key="2">
    <source>
        <dbReference type="EMBL" id="AEF54939.1"/>
    </source>
</evidence>
<feature type="chain" id="PRO_5003334276" evidence="1">
    <location>
        <begin position="23"/>
        <end position="92"/>
    </location>
</feature>
<keyword evidence="1" id="KW-0732">Signal</keyword>
<feature type="signal peptide" evidence="1">
    <location>
        <begin position="1"/>
        <end position="22"/>
    </location>
</feature>
<dbReference type="AlphaFoldDB" id="F6CRT6"/>
<reference evidence="2 3" key="1">
    <citation type="journal article" date="2012" name="Stand. Genomic Sci.">
        <title>Complete genome sequence of Marinomonas posidonica type strain (IVIA-Po-181(T)).</title>
        <authorList>
            <person name="Lucas-Elio P."/>
            <person name="Goodwin L."/>
            <person name="Woyke T."/>
            <person name="Pitluck S."/>
            <person name="Nolan M."/>
            <person name="Kyrpides N.C."/>
            <person name="Detter J.C."/>
            <person name="Copeland A."/>
            <person name="Lu M."/>
            <person name="Bruce D."/>
            <person name="Detter C."/>
            <person name="Tapia R."/>
            <person name="Han S."/>
            <person name="Land M.L."/>
            <person name="Ivanova N."/>
            <person name="Mikhailova N."/>
            <person name="Johnston A.W."/>
            <person name="Sanchez-Amat A."/>
        </authorList>
    </citation>
    <scope>NUCLEOTIDE SEQUENCE [LARGE SCALE GENOMIC DNA]</scope>
    <source>
        <strain evidence="3">CECT 7376 / NCIMB 14433 / IVIA-Po-181</strain>
    </source>
</reference>
<dbReference type="RefSeq" id="WP_013796414.1">
    <property type="nucleotide sequence ID" value="NC_015559.1"/>
</dbReference>
<dbReference type="EMBL" id="CP002771">
    <property type="protein sequence ID" value="AEF54939.1"/>
    <property type="molecule type" value="Genomic_DNA"/>
</dbReference>
<evidence type="ECO:0000313" key="3">
    <source>
        <dbReference type="Proteomes" id="UP000009230"/>
    </source>
</evidence>
<protein>
    <submittedName>
        <fullName evidence="2">Uncharacterized protein</fullName>
    </submittedName>
</protein>
<gene>
    <name evidence="2" type="ordered locus">Mar181_1901</name>
</gene>
<dbReference type="Proteomes" id="UP000009230">
    <property type="component" value="Chromosome"/>
</dbReference>
<accession>F6CRT6</accession>